<feature type="transmembrane region" description="Helical" evidence="1">
    <location>
        <begin position="111"/>
        <end position="130"/>
    </location>
</feature>
<evidence type="ECO:0000313" key="2">
    <source>
        <dbReference type="EMBL" id="MEQ2468721.1"/>
    </source>
</evidence>
<sequence length="152" mass="17738">MFINIKSDYSTAEIERILSSKRNVKYMRKYVDYDLGINWVSHRKNLLCLFYNFGTKDTHGCQSTVRPYFYGRVFKTKKGNRIIGIALPEITFLLLSLVIFIFCAADMVESFWLGLGGCIFALFVFVLFNLDMPSGISRIKDYLEKQFKSEYD</sequence>
<reference evidence="2 3" key="1">
    <citation type="submission" date="2024-03" db="EMBL/GenBank/DDBJ databases">
        <title>Human intestinal bacterial collection.</title>
        <authorList>
            <person name="Pauvert C."/>
            <person name="Hitch T.C.A."/>
            <person name="Clavel T."/>
        </authorList>
    </citation>
    <scope>NUCLEOTIDE SEQUENCE [LARGE SCALE GENOMIC DNA]</scope>
    <source>
        <strain evidence="2 3">CLA-JM-H38</strain>
    </source>
</reference>
<evidence type="ECO:0000256" key="1">
    <source>
        <dbReference type="SAM" id="Phobius"/>
    </source>
</evidence>
<keyword evidence="3" id="KW-1185">Reference proteome</keyword>
<name>A0ABV1F5U6_9FIRM</name>
<proteinExistence type="predicted"/>
<accession>A0ABV1F5U6</accession>
<evidence type="ECO:0000313" key="3">
    <source>
        <dbReference type="Proteomes" id="UP001490816"/>
    </source>
</evidence>
<comment type="caution">
    <text evidence="2">The sequence shown here is derived from an EMBL/GenBank/DDBJ whole genome shotgun (WGS) entry which is preliminary data.</text>
</comment>
<organism evidence="2 3">
    <name type="scientific">Ruminococcoides intestinale</name>
    <dbReference type="NCBI Taxonomy" id="3133162"/>
    <lineage>
        <taxon>Bacteria</taxon>
        <taxon>Bacillati</taxon>
        <taxon>Bacillota</taxon>
        <taxon>Clostridia</taxon>
        <taxon>Eubacteriales</taxon>
        <taxon>Oscillospiraceae</taxon>
        <taxon>Ruminococcoides</taxon>
    </lineage>
</organism>
<dbReference type="Proteomes" id="UP001490816">
    <property type="component" value="Unassembled WGS sequence"/>
</dbReference>
<dbReference type="EMBL" id="JBBMEZ010000001">
    <property type="protein sequence ID" value="MEQ2468721.1"/>
    <property type="molecule type" value="Genomic_DNA"/>
</dbReference>
<gene>
    <name evidence="2" type="ORF">WMO39_00025</name>
</gene>
<protein>
    <submittedName>
        <fullName evidence="2">Uncharacterized protein</fullName>
    </submittedName>
</protein>
<keyword evidence="1" id="KW-1133">Transmembrane helix</keyword>
<keyword evidence="1" id="KW-0472">Membrane</keyword>
<feature type="transmembrane region" description="Helical" evidence="1">
    <location>
        <begin position="82"/>
        <end position="105"/>
    </location>
</feature>
<keyword evidence="1" id="KW-0812">Transmembrane</keyword>
<dbReference type="RefSeq" id="WP_117838707.1">
    <property type="nucleotide sequence ID" value="NZ_JBBMEZ010000001.1"/>
</dbReference>